<evidence type="ECO:0000256" key="10">
    <source>
        <dbReference type="ARBA" id="ARBA00023004"/>
    </source>
</evidence>
<gene>
    <name evidence="15" type="ORF">C427_5571</name>
</gene>
<proteinExistence type="inferred from homology"/>
<evidence type="ECO:0000313" key="15">
    <source>
        <dbReference type="EMBL" id="AGH47665.1"/>
    </source>
</evidence>
<dbReference type="Pfam" id="PF01292">
    <property type="entry name" value="Ni_hydr_CYTB"/>
    <property type="match status" value="1"/>
</dbReference>
<evidence type="ECO:0000256" key="13">
    <source>
        <dbReference type="SAM" id="Phobius"/>
    </source>
</evidence>
<evidence type="ECO:0000256" key="1">
    <source>
        <dbReference type="ARBA" id="ARBA00001970"/>
    </source>
</evidence>
<evidence type="ECO:0000256" key="8">
    <source>
        <dbReference type="ARBA" id="ARBA00022982"/>
    </source>
</evidence>
<dbReference type="KEGG" id="gps:C427_5571"/>
<evidence type="ECO:0000256" key="2">
    <source>
        <dbReference type="ARBA" id="ARBA00004651"/>
    </source>
</evidence>
<evidence type="ECO:0000256" key="9">
    <source>
        <dbReference type="ARBA" id="ARBA00022989"/>
    </source>
</evidence>
<dbReference type="PANTHER" id="PTHR30529:SF3">
    <property type="entry name" value="CYTOCHROME B561 HOMOLOG 1"/>
    <property type="match status" value="1"/>
</dbReference>
<keyword evidence="10" id="KW-0408">Iron</keyword>
<feature type="transmembrane region" description="Helical" evidence="13">
    <location>
        <begin position="45"/>
        <end position="64"/>
    </location>
</feature>
<keyword evidence="7" id="KW-0479">Metal-binding</keyword>
<feature type="transmembrane region" description="Helical" evidence="13">
    <location>
        <begin position="144"/>
        <end position="162"/>
    </location>
</feature>
<feature type="transmembrane region" description="Helical" evidence="13">
    <location>
        <begin position="85"/>
        <end position="106"/>
    </location>
</feature>
<dbReference type="STRING" id="1129794.C427_5571"/>
<dbReference type="InterPro" id="IPR052168">
    <property type="entry name" value="Cytochrome_b561_oxidase"/>
</dbReference>
<dbReference type="OrthoDB" id="9793784at2"/>
<keyword evidence="5" id="KW-0349">Heme</keyword>
<keyword evidence="4" id="KW-1003">Cell membrane</keyword>
<protein>
    <submittedName>
        <fullName evidence="15">Cytochrome b561</fullName>
    </submittedName>
</protein>
<comment type="subcellular location">
    <subcellularLocation>
        <location evidence="2">Cell membrane</location>
        <topology evidence="2">Multi-pass membrane protein</topology>
    </subcellularLocation>
</comment>
<reference evidence="15 16" key="1">
    <citation type="journal article" date="2013" name="Genome Announc.">
        <title>Complete Genome Sequence of Glaciecola psychrophila Strain 170T.</title>
        <authorList>
            <person name="Yin J."/>
            <person name="Chen J."/>
            <person name="Liu G."/>
            <person name="Yu Y."/>
            <person name="Song L."/>
            <person name="Wang X."/>
            <person name="Qu X."/>
        </authorList>
    </citation>
    <scope>NUCLEOTIDE SEQUENCE [LARGE SCALE GENOMIC DNA]</scope>
    <source>
        <strain evidence="15 16">170</strain>
    </source>
</reference>
<dbReference type="InterPro" id="IPR011577">
    <property type="entry name" value="Cyt_b561_bac/Ni-Hgenase"/>
</dbReference>
<dbReference type="GO" id="GO:0046872">
    <property type="term" value="F:metal ion binding"/>
    <property type="evidence" value="ECO:0007669"/>
    <property type="project" value="UniProtKB-KW"/>
</dbReference>
<evidence type="ECO:0000313" key="16">
    <source>
        <dbReference type="Proteomes" id="UP000011864"/>
    </source>
</evidence>
<dbReference type="eggNOG" id="COG3038">
    <property type="taxonomic scope" value="Bacteria"/>
</dbReference>
<dbReference type="GO" id="GO:0020037">
    <property type="term" value="F:heme binding"/>
    <property type="evidence" value="ECO:0007669"/>
    <property type="project" value="TreeGrafter"/>
</dbReference>
<comment type="similarity">
    <text evidence="12">Belongs to the cytochrome b561 family.</text>
</comment>
<evidence type="ECO:0000256" key="5">
    <source>
        <dbReference type="ARBA" id="ARBA00022617"/>
    </source>
</evidence>
<evidence type="ECO:0000256" key="3">
    <source>
        <dbReference type="ARBA" id="ARBA00022448"/>
    </source>
</evidence>
<keyword evidence="9 13" id="KW-1133">Transmembrane helix</keyword>
<keyword evidence="6 13" id="KW-0812">Transmembrane</keyword>
<dbReference type="SUPFAM" id="SSF81342">
    <property type="entry name" value="Transmembrane di-heme cytochromes"/>
    <property type="match status" value="1"/>
</dbReference>
<dbReference type="GO" id="GO:0022904">
    <property type="term" value="P:respiratory electron transport chain"/>
    <property type="evidence" value="ECO:0007669"/>
    <property type="project" value="InterPro"/>
</dbReference>
<name>K7ANJ3_9ALTE</name>
<comment type="cofactor">
    <cofactor evidence="1">
        <name>heme b</name>
        <dbReference type="ChEBI" id="CHEBI:60344"/>
    </cofactor>
</comment>
<accession>K7ANJ3</accession>
<dbReference type="GO" id="GO:0005886">
    <property type="term" value="C:plasma membrane"/>
    <property type="evidence" value="ECO:0007669"/>
    <property type="project" value="UniProtKB-SubCell"/>
</dbReference>
<keyword evidence="11 13" id="KW-0472">Membrane</keyword>
<keyword evidence="8" id="KW-0249">Electron transport</keyword>
<evidence type="ECO:0000256" key="12">
    <source>
        <dbReference type="ARBA" id="ARBA00037975"/>
    </source>
</evidence>
<dbReference type="Proteomes" id="UP000011864">
    <property type="component" value="Chromosome"/>
</dbReference>
<feature type="transmembrane region" description="Helical" evidence="13">
    <location>
        <begin position="12"/>
        <end position="33"/>
    </location>
</feature>
<evidence type="ECO:0000259" key="14">
    <source>
        <dbReference type="Pfam" id="PF01292"/>
    </source>
</evidence>
<keyword evidence="3" id="KW-0813">Transport</keyword>
<sequence length="172" mass="19703">MQNRYAAVSVWLHWLMVQMFIGVYSTIELRVIFPRGSEDRELIKTVHFLLGLSVFVVVWLRILARVVTETPSRESYGKFQTYLSKFVFFALYALMIVMPLLGWSIVSSEGHIINILGFELPSLLDTNKDLAHDIEEIHETLGKVGYGLIALHAIAALGHHYIKKDDTLKRML</sequence>
<dbReference type="InterPro" id="IPR016174">
    <property type="entry name" value="Di-haem_cyt_TM"/>
</dbReference>
<keyword evidence="16" id="KW-1185">Reference proteome</keyword>
<feature type="domain" description="Cytochrome b561 bacterial/Ni-hydrogenase" evidence="14">
    <location>
        <begin position="4"/>
        <end position="172"/>
    </location>
</feature>
<dbReference type="GO" id="GO:0009055">
    <property type="term" value="F:electron transfer activity"/>
    <property type="evidence" value="ECO:0007669"/>
    <property type="project" value="InterPro"/>
</dbReference>
<dbReference type="HOGENOM" id="CLU_095321_3_0_6"/>
<dbReference type="EMBL" id="CP003837">
    <property type="protein sequence ID" value="AGH47665.1"/>
    <property type="molecule type" value="Genomic_DNA"/>
</dbReference>
<evidence type="ECO:0000256" key="7">
    <source>
        <dbReference type="ARBA" id="ARBA00022723"/>
    </source>
</evidence>
<dbReference type="AlphaFoldDB" id="K7ANJ3"/>
<dbReference type="PATRIC" id="fig|1129794.4.peg.5547"/>
<dbReference type="RefSeq" id="WP_007636699.1">
    <property type="nucleotide sequence ID" value="NC_020514.1"/>
</dbReference>
<organism evidence="15 16">
    <name type="scientific">Paraglaciecola psychrophila 170</name>
    <dbReference type="NCBI Taxonomy" id="1129794"/>
    <lineage>
        <taxon>Bacteria</taxon>
        <taxon>Pseudomonadati</taxon>
        <taxon>Pseudomonadota</taxon>
        <taxon>Gammaproteobacteria</taxon>
        <taxon>Alteromonadales</taxon>
        <taxon>Alteromonadaceae</taxon>
        <taxon>Paraglaciecola</taxon>
    </lineage>
</organism>
<evidence type="ECO:0000256" key="6">
    <source>
        <dbReference type="ARBA" id="ARBA00022692"/>
    </source>
</evidence>
<evidence type="ECO:0000256" key="11">
    <source>
        <dbReference type="ARBA" id="ARBA00023136"/>
    </source>
</evidence>
<evidence type="ECO:0000256" key="4">
    <source>
        <dbReference type="ARBA" id="ARBA00022475"/>
    </source>
</evidence>
<dbReference type="PANTHER" id="PTHR30529">
    <property type="entry name" value="CYTOCHROME B561"/>
    <property type="match status" value="1"/>
</dbReference>